<keyword evidence="4" id="KW-1185">Reference proteome</keyword>
<accession>A0A072TJR9</accession>
<dbReference type="EMBL" id="KL402744">
    <property type="protein sequence ID" value="KEH17386.1"/>
    <property type="molecule type" value="Genomic_DNA"/>
</dbReference>
<reference evidence="2 4" key="1">
    <citation type="journal article" date="2011" name="Nature">
        <title>The Medicago genome provides insight into the evolution of rhizobial symbioses.</title>
        <authorList>
            <person name="Young N.D."/>
            <person name="Debelle F."/>
            <person name="Oldroyd G.E."/>
            <person name="Geurts R."/>
            <person name="Cannon S.B."/>
            <person name="Udvardi M.K."/>
            <person name="Benedito V.A."/>
            <person name="Mayer K.F."/>
            <person name="Gouzy J."/>
            <person name="Schoof H."/>
            <person name="Van de Peer Y."/>
            <person name="Proost S."/>
            <person name="Cook D.R."/>
            <person name="Meyers B.C."/>
            <person name="Spannagl M."/>
            <person name="Cheung F."/>
            <person name="De Mita S."/>
            <person name="Krishnakumar V."/>
            <person name="Gundlach H."/>
            <person name="Zhou S."/>
            <person name="Mudge J."/>
            <person name="Bharti A.K."/>
            <person name="Murray J.D."/>
            <person name="Naoumkina M.A."/>
            <person name="Rosen B."/>
            <person name="Silverstein K.A."/>
            <person name="Tang H."/>
            <person name="Rombauts S."/>
            <person name="Zhao P.X."/>
            <person name="Zhou P."/>
            <person name="Barbe V."/>
            <person name="Bardou P."/>
            <person name="Bechner M."/>
            <person name="Bellec A."/>
            <person name="Berger A."/>
            <person name="Berges H."/>
            <person name="Bidwell S."/>
            <person name="Bisseling T."/>
            <person name="Choisne N."/>
            <person name="Couloux A."/>
            <person name="Denny R."/>
            <person name="Deshpande S."/>
            <person name="Dai X."/>
            <person name="Doyle J.J."/>
            <person name="Dudez A.M."/>
            <person name="Farmer A.D."/>
            <person name="Fouteau S."/>
            <person name="Franken C."/>
            <person name="Gibelin C."/>
            <person name="Gish J."/>
            <person name="Goldstein S."/>
            <person name="Gonzalez A.J."/>
            <person name="Green P.J."/>
            <person name="Hallab A."/>
            <person name="Hartog M."/>
            <person name="Hua A."/>
            <person name="Humphray S.J."/>
            <person name="Jeong D.H."/>
            <person name="Jing Y."/>
            <person name="Jocker A."/>
            <person name="Kenton S.M."/>
            <person name="Kim D.J."/>
            <person name="Klee K."/>
            <person name="Lai H."/>
            <person name="Lang C."/>
            <person name="Lin S."/>
            <person name="Macmil S.L."/>
            <person name="Magdelenat G."/>
            <person name="Matthews L."/>
            <person name="McCorrison J."/>
            <person name="Monaghan E.L."/>
            <person name="Mun J.H."/>
            <person name="Najar F.Z."/>
            <person name="Nicholson C."/>
            <person name="Noirot C."/>
            <person name="O'Bleness M."/>
            <person name="Paule C.R."/>
            <person name="Poulain J."/>
            <person name="Prion F."/>
            <person name="Qin B."/>
            <person name="Qu C."/>
            <person name="Retzel E.F."/>
            <person name="Riddle C."/>
            <person name="Sallet E."/>
            <person name="Samain S."/>
            <person name="Samson N."/>
            <person name="Sanders I."/>
            <person name="Saurat O."/>
            <person name="Scarpelli C."/>
            <person name="Schiex T."/>
            <person name="Segurens B."/>
            <person name="Severin A.J."/>
            <person name="Sherrier D.J."/>
            <person name="Shi R."/>
            <person name="Sims S."/>
            <person name="Singer S.R."/>
            <person name="Sinharoy S."/>
            <person name="Sterck L."/>
            <person name="Viollet A."/>
            <person name="Wang B.B."/>
            <person name="Wang K."/>
            <person name="Wang M."/>
            <person name="Wang X."/>
            <person name="Warfsmann J."/>
            <person name="Weissenbach J."/>
            <person name="White D.D."/>
            <person name="White J.D."/>
            <person name="Wiley G.B."/>
            <person name="Wincker P."/>
            <person name="Xing Y."/>
            <person name="Yang L."/>
            <person name="Yao Z."/>
            <person name="Ying F."/>
            <person name="Zhai J."/>
            <person name="Zhou L."/>
            <person name="Zuber A."/>
            <person name="Denarie J."/>
            <person name="Dixon R.A."/>
            <person name="May G.D."/>
            <person name="Schwartz D.C."/>
            <person name="Rogers J."/>
            <person name="Quetier F."/>
            <person name="Town C.D."/>
            <person name="Roe B.A."/>
        </authorList>
    </citation>
    <scope>NUCLEOTIDE SEQUENCE [LARGE SCALE GENOMIC DNA]</scope>
    <source>
        <strain evidence="2">A17</strain>
        <strain evidence="3 4">cv. Jemalong A17</strain>
    </source>
</reference>
<dbReference type="AlphaFoldDB" id="A0A072TJR9"/>
<evidence type="ECO:0000313" key="3">
    <source>
        <dbReference type="EnsemblPlants" id="KEH17386"/>
    </source>
</evidence>
<dbReference type="EnsemblPlants" id="KEH17386">
    <property type="protein sequence ID" value="KEH17386"/>
    <property type="gene ID" value="MTR_0019s0190"/>
</dbReference>
<reference evidence="3" key="3">
    <citation type="submission" date="2015-06" db="UniProtKB">
        <authorList>
            <consortium name="EnsemblPlants"/>
        </authorList>
    </citation>
    <scope>IDENTIFICATION</scope>
    <source>
        <strain evidence="3">cv. Jemalong A17</strain>
    </source>
</reference>
<dbReference type="HOGENOM" id="CLU_1456535_0_0_1"/>
<protein>
    <submittedName>
        <fullName evidence="2">Transmembrane protein, putative</fullName>
    </submittedName>
</protein>
<feature type="transmembrane region" description="Helical" evidence="1">
    <location>
        <begin position="52"/>
        <end position="72"/>
    </location>
</feature>
<keyword evidence="1" id="KW-1133">Transmembrane helix</keyword>
<proteinExistence type="predicted"/>
<reference evidence="2 4" key="2">
    <citation type="journal article" date="2014" name="BMC Genomics">
        <title>An improved genome release (version Mt4.0) for the model legume Medicago truncatula.</title>
        <authorList>
            <person name="Tang H."/>
            <person name="Krishnakumar V."/>
            <person name="Bidwell S."/>
            <person name="Rosen B."/>
            <person name="Chan A."/>
            <person name="Zhou S."/>
            <person name="Gentzbittel L."/>
            <person name="Childs K.L."/>
            <person name="Yandell M."/>
            <person name="Gundlach H."/>
            <person name="Mayer K.F."/>
            <person name="Schwartz D.C."/>
            <person name="Town C.D."/>
        </authorList>
    </citation>
    <scope>GENOME REANNOTATION</scope>
    <source>
        <strain evidence="2">A17</strain>
        <strain evidence="3 4">cv. Jemalong A17</strain>
    </source>
</reference>
<gene>
    <name evidence="2" type="ORF">MTR_0019s0190</name>
</gene>
<keyword evidence="1" id="KW-0472">Membrane</keyword>
<evidence type="ECO:0000313" key="2">
    <source>
        <dbReference type="EMBL" id="KEH17386.1"/>
    </source>
</evidence>
<evidence type="ECO:0000313" key="4">
    <source>
        <dbReference type="Proteomes" id="UP000002051"/>
    </source>
</evidence>
<dbReference type="Proteomes" id="UP000002051">
    <property type="component" value="Unassembled WGS sequence"/>
</dbReference>
<evidence type="ECO:0000256" key="1">
    <source>
        <dbReference type="SAM" id="Phobius"/>
    </source>
</evidence>
<organism evidence="2 4">
    <name type="scientific">Medicago truncatula</name>
    <name type="common">Barrel medic</name>
    <name type="synonym">Medicago tribuloides</name>
    <dbReference type="NCBI Taxonomy" id="3880"/>
    <lineage>
        <taxon>Eukaryota</taxon>
        <taxon>Viridiplantae</taxon>
        <taxon>Streptophyta</taxon>
        <taxon>Embryophyta</taxon>
        <taxon>Tracheophyta</taxon>
        <taxon>Spermatophyta</taxon>
        <taxon>Magnoliopsida</taxon>
        <taxon>eudicotyledons</taxon>
        <taxon>Gunneridae</taxon>
        <taxon>Pentapetalae</taxon>
        <taxon>rosids</taxon>
        <taxon>fabids</taxon>
        <taxon>Fabales</taxon>
        <taxon>Fabaceae</taxon>
        <taxon>Papilionoideae</taxon>
        <taxon>50 kb inversion clade</taxon>
        <taxon>NPAAA clade</taxon>
        <taxon>Hologalegina</taxon>
        <taxon>IRL clade</taxon>
        <taxon>Trifolieae</taxon>
        <taxon>Medicago</taxon>
    </lineage>
</organism>
<sequence length="186" mass="21386">MVKQAMGRHGFGCIQERNYAGRRLKLTEYAAQSASKRVKVLLVSNSVKKATLLHANFSIPALIVAWSAHIIFQRQIVCSKCQLPTNEESSKREGKYPKLVNKSIHTTKAEIEIMIKVWLLKHIETIIQQPIPFQNLRAMTTYNVIEDESTMGTIPIQYYKNENTPTPPLLNSPPRVKYRKRRLRVN</sequence>
<name>A0A072TJR9_MEDTR</name>
<keyword evidence="1 2" id="KW-0812">Transmembrane</keyword>